<dbReference type="PRINTS" id="PR00111">
    <property type="entry name" value="ABHYDROLASE"/>
</dbReference>
<gene>
    <name evidence="3" type="ORF">EKJ_11850</name>
</gene>
<feature type="domain" description="AB hydrolase-1" evidence="2">
    <location>
        <begin position="63"/>
        <end position="299"/>
    </location>
</feature>
<protein>
    <submittedName>
        <fullName evidence="3">Alpha/beta hydrolase</fullName>
    </submittedName>
</protein>
<proteinExistence type="predicted"/>
<keyword evidence="4" id="KW-1185">Reference proteome</keyword>
<dbReference type="InterPro" id="IPR050266">
    <property type="entry name" value="AB_hydrolase_sf"/>
</dbReference>
<dbReference type="Gene3D" id="3.40.50.1820">
    <property type="entry name" value="alpha/beta hydrolase"/>
    <property type="match status" value="1"/>
</dbReference>
<evidence type="ECO:0000256" key="1">
    <source>
        <dbReference type="ARBA" id="ARBA00022801"/>
    </source>
</evidence>
<dbReference type="RefSeq" id="WP_130586237.1">
    <property type="nucleotide sequence ID" value="NZ_AP019389.1"/>
</dbReference>
<evidence type="ECO:0000313" key="3">
    <source>
        <dbReference type="EMBL" id="BBI20338.1"/>
    </source>
</evidence>
<dbReference type="AlphaFoldDB" id="A0A3T1CHI3"/>
<accession>A0A3T1CHI3</accession>
<dbReference type="PANTHER" id="PTHR43798:SF31">
    <property type="entry name" value="AB HYDROLASE SUPERFAMILY PROTEIN YCLE"/>
    <property type="match status" value="1"/>
</dbReference>
<evidence type="ECO:0000259" key="2">
    <source>
        <dbReference type="Pfam" id="PF00561"/>
    </source>
</evidence>
<dbReference type="GO" id="GO:0016787">
    <property type="term" value="F:hydrolase activity"/>
    <property type="evidence" value="ECO:0007669"/>
    <property type="project" value="UniProtKB-KW"/>
</dbReference>
<dbReference type="Pfam" id="PF00561">
    <property type="entry name" value="Abhydrolase_1"/>
    <property type="match status" value="1"/>
</dbReference>
<reference evidence="3 4" key="1">
    <citation type="submission" date="2019-01" db="EMBL/GenBank/DDBJ databases">
        <title>Complete genome sequence of Erythrobacter flavus KJ5.</title>
        <authorList>
            <person name="Kanesaki Y."/>
            <person name="Brotosudarmo T."/>
            <person name="Moriuchi R."/>
            <person name="Awai K."/>
        </authorList>
    </citation>
    <scope>NUCLEOTIDE SEQUENCE [LARGE SCALE GENOMIC DNA]</scope>
    <source>
        <strain evidence="3 4">KJ5</strain>
    </source>
</reference>
<dbReference type="InterPro" id="IPR029058">
    <property type="entry name" value="AB_hydrolase_fold"/>
</dbReference>
<evidence type="ECO:0000313" key="4">
    <source>
        <dbReference type="Proteomes" id="UP000290057"/>
    </source>
</evidence>
<name>A0A3T1CHI3_9SPHN</name>
<dbReference type="EMBL" id="AP019389">
    <property type="protein sequence ID" value="BBI20338.1"/>
    <property type="molecule type" value="Genomic_DNA"/>
</dbReference>
<dbReference type="SUPFAM" id="SSF53474">
    <property type="entry name" value="alpha/beta-Hydrolases"/>
    <property type="match status" value="1"/>
</dbReference>
<sequence length="326" mass="35137">MKWFLRLIGIVAVALVATFFIFRVPDTDPAEMQAKYGSAPSQMVEIGDGRLVHLRDEGPRDAPVIVLLHGSNADLHTWQPWVDALSDDYRVIRFDQRGHGLTGPAGDGDYTLTAFGADIDAITAALDVERFVLAGNSMGGAIALGYAIANPERLDGLVLVDASGAPIEREAEGNIAFRLAAMPGVGSVMSQLLPRSLVERSLTQSVSNQDIVTGEAVDRYWELARYPGNRDATRQRFSTPRSSFAAEEVGTMTVPTLVMWGEEDRLIPYEAAGWYMDNLPNSTLANYPGIGHLPMEEAPQRSAADLRAWLADLPLAGNPGDGGTGA</sequence>
<keyword evidence="1 3" id="KW-0378">Hydrolase</keyword>
<dbReference type="GO" id="GO:0016020">
    <property type="term" value="C:membrane"/>
    <property type="evidence" value="ECO:0007669"/>
    <property type="project" value="TreeGrafter"/>
</dbReference>
<dbReference type="Proteomes" id="UP000290057">
    <property type="component" value="Chromosome"/>
</dbReference>
<dbReference type="PANTHER" id="PTHR43798">
    <property type="entry name" value="MONOACYLGLYCEROL LIPASE"/>
    <property type="match status" value="1"/>
</dbReference>
<organism evidence="3 4">
    <name type="scientific">Qipengyuania flava</name>
    <dbReference type="NCBI Taxonomy" id="192812"/>
    <lineage>
        <taxon>Bacteria</taxon>
        <taxon>Pseudomonadati</taxon>
        <taxon>Pseudomonadota</taxon>
        <taxon>Alphaproteobacteria</taxon>
        <taxon>Sphingomonadales</taxon>
        <taxon>Erythrobacteraceae</taxon>
        <taxon>Qipengyuania</taxon>
    </lineage>
</organism>
<dbReference type="InterPro" id="IPR000073">
    <property type="entry name" value="AB_hydrolase_1"/>
</dbReference>